<dbReference type="GO" id="GO:0005634">
    <property type="term" value="C:nucleus"/>
    <property type="evidence" value="ECO:0007669"/>
    <property type="project" value="TreeGrafter"/>
</dbReference>
<proteinExistence type="predicted"/>
<feature type="region of interest" description="Disordered" evidence="5">
    <location>
        <begin position="244"/>
        <end position="266"/>
    </location>
</feature>
<dbReference type="STRING" id="2282107.A0A286URU3"/>
<name>A0A286URU3_9AGAM</name>
<feature type="compositionally biased region" description="Pro residues" evidence="5">
    <location>
        <begin position="734"/>
        <end position="746"/>
    </location>
</feature>
<feature type="compositionally biased region" description="Gly residues" evidence="5">
    <location>
        <begin position="329"/>
        <end position="345"/>
    </location>
</feature>
<evidence type="ECO:0000259" key="7">
    <source>
        <dbReference type="PROSITE" id="PS50103"/>
    </source>
</evidence>
<evidence type="ECO:0000313" key="8">
    <source>
        <dbReference type="EMBL" id="PAV22310.1"/>
    </source>
</evidence>
<comment type="caution">
    <text evidence="8">The sequence shown here is derived from an EMBL/GenBank/DDBJ whole genome shotgun (WGS) entry which is preliminary data.</text>
</comment>
<dbReference type="InterPro" id="IPR045137">
    <property type="entry name" value="RBM26/27"/>
</dbReference>
<keyword evidence="1 3" id="KW-0694">RNA-binding</keyword>
<reference evidence="8 9" key="1">
    <citation type="journal article" date="2017" name="Mol. Ecol.">
        <title>Comparative and population genomic landscape of Phellinus noxius: A hypervariable fungus causing root rot in trees.</title>
        <authorList>
            <person name="Chung C.L."/>
            <person name="Lee T.J."/>
            <person name="Akiba M."/>
            <person name="Lee H.H."/>
            <person name="Kuo T.H."/>
            <person name="Liu D."/>
            <person name="Ke H.M."/>
            <person name="Yokoi T."/>
            <person name="Roa M.B."/>
            <person name="Lu M.J."/>
            <person name="Chang Y.Y."/>
            <person name="Ann P.J."/>
            <person name="Tsai J.N."/>
            <person name="Chen C.Y."/>
            <person name="Tzean S.S."/>
            <person name="Ota Y."/>
            <person name="Hattori T."/>
            <person name="Sahashi N."/>
            <person name="Liou R.F."/>
            <person name="Kikuchi T."/>
            <person name="Tsai I.J."/>
        </authorList>
    </citation>
    <scope>NUCLEOTIDE SEQUENCE [LARGE SCALE GENOMIC DNA]</scope>
    <source>
        <strain evidence="8 9">FFPRI411160</strain>
    </source>
</reference>
<feature type="region of interest" description="Disordered" evidence="5">
    <location>
        <begin position="615"/>
        <end position="654"/>
    </location>
</feature>
<dbReference type="AlphaFoldDB" id="A0A286URU3"/>
<accession>A0A286URU3</accession>
<gene>
    <name evidence="8" type="ORF">PNOK_0226700</name>
</gene>
<sequence>MLYDPSTTAPLQAWLVKTLEPICDAEPEALATYILALLKHEVPEQDLKQEVTKQLDEFFENGASGFVETLFSALRSKSYVPYTTTPSYTPSAGKDSDSGIPIPLEALIRPSTSISPERGRKRGYDSNDHESRGPPKGPRLSNEAYFSRGPHANGHGNPGNSGNWQRGPMDGQRGDMMMNGGATGGGMNGGNNQRTMLPRGVCRDYHLKGFCSRGAMCKYSMFGGLPFGMPPPQQAYDPHDALMDMSPQGQFIPGLQNRENGQQMYGGTDESLVMQDLTSRSATGNQVPQDSQAMNGSLDTQMHAPEDVSSQNGGSQSTSFSQPGTRPQRGGGFRGRGRGSRGTFGGDHQNFNGGNAEQGRNNKTIVVEKIPDDHLSLEAVNNWFKRYGTVTNVAVDAVGKKALVSFSSNEEARAAWGTEEAVFNNRFVKIFWHRPLEGQGNVGTRALQASASLVANLASRENVSPPLPNEPAKPSTSSTTPKHPVSSSSTKTANALEAKQQLLEKQIAEQKELMSKLATATGDDKKEIMTRLRKLAAEMKSPALETSSTSSSLSQPKSATQGGEDNEKRKKELLDMELDIHSKTSDETPKEVEETTENLKEKLEKLRAEASALGIADPSSPTTTYAPPYRGAYRGRGRGRGFRGIVRGGPPRGSMTLDNRPKALLLKELSARDNETEQSVRAWYSTGLTSLEALDNNSMVAIFQSRNLAEQALAKGTNIPSVGSVKISWHTVTNPPPPSKPTPTPQVPETKQPTAEDERQMSPRPEEVPDDSGWGNEDDAFLGISLCMFMVKKSVLSSG</sequence>
<protein>
    <submittedName>
        <fullName evidence="8">Ccch zinc finger and rrm domain-containing</fullName>
    </submittedName>
</protein>
<dbReference type="InterPro" id="IPR002483">
    <property type="entry name" value="PWI_dom"/>
</dbReference>
<dbReference type="PANTHER" id="PTHR14398:SF0">
    <property type="entry name" value="ZINC FINGER PROTEIN SWM"/>
    <property type="match status" value="1"/>
</dbReference>
<dbReference type="PANTHER" id="PTHR14398">
    <property type="entry name" value="RNA RECOGNITION RRM/RNP DOMAIN"/>
    <property type="match status" value="1"/>
</dbReference>
<feature type="compositionally biased region" description="Basic and acidic residues" evidence="5">
    <location>
        <begin position="754"/>
        <end position="767"/>
    </location>
</feature>
<feature type="region of interest" description="Disordered" evidence="5">
    <location>
        <begin position="460"/>
        <end position="493"/>
    </location>
</feature>
<evidence type="ECO:0000313" key="9">
    <source>
        <dbReference type="Proteomes" id="UP000217199"/>
    </source>
</evidence>
<dbReference type="InterPro" id="IPR000504">
    <property type="entry name" value="RRM_dom"/>
</dbReference>
<feature type="domain" description="RRM" evidence="6">
    <location>
        <begin position="363"/>
        <end position="435"/>
    </location>
</feature>
<dbReference type="PROSITE" id="PS50103">
    <property type="entry name" value="ZF_C3H1"/>
    <property type="match status" value="1"/>
</dbReference>
<feature type="compositionally biased region" description="Low complexity" evidence="5">
    <location>
        <begin position="540"/>
        <end position="561"/>
    </location>
</feature>
<evidence type="ECO:0000256" key="3">
    <source>
        <dbReference type="PROSITE-ProRule" id="PRU00176"/>
    </source>
</evidence>
<feature type="region of interest" description="Disordered" evidence="5">
    <location>
        <begin position="302"/>
        <end position="360"/>
    </location>
</feature>
<dbReference type="OrthoDB" id="443401at2759"/>
<dbReference type="InParanoid" id="A0A286URU3"/>
<feature type="domain" description="C3H1-type" evidence="7">
    <location>
        <begin position="196"/>
        <end position="220"/>
    </location>
</feature>
<feature type="compositionally biased region" description="Polar residues" evidence="5">
    <location>
        <begin position="474"/>
        <end position="493"/>
    </location>
</feature>
<keyword evidence="4" id="KW-0863">Zinc-finger</keyword>
<feature type="compositionally biased region" description="Basic and acidic residues" evidence="5">
    <location>
        <begin position="122"/>
        <end position="133"/>
    </location>
</feature>
<evidence type="ECO:0000256" key="1">
    <source>
        <dbReference type="ARBA" id="ARBA00022884"/>
    </source>
</evidence>
<evidence type="ECO:0000256" key="2">
    <source>
        <dbReference type="ARBA" id="ARBA00043866"/>
    </source>
</evidence>
<dbReference type="GO" id="GO:0008270">
    <property type="term" value="F:zinc ion binding"/>
    <property type="evidence" value="ECO:0007669"/>
    <property type="project" value="UniProtKB-KW"/>
</dbReference>
<comment type="function">
    <text evidence="2">May be involved in the turnover of nuclear polyadenylated (pA+) RNA.</text>
</comment>
<evidence type="ECO:0000256" key="5">
    <source>
        <dbReference type="SAM" id="MobiDB-lite"/>
    </source>
</evidence>
<dbReference type="Pfam" id="PF01480">
    <property type="entry name" value="PWI"/>
    <property type="match status" value="1"/>
</dbReference>
<dbReference type="Proteomes" id="UP000217199">
    <property type="component" value="Unassembled WGS sequence"/>
</dbReference>
<keyword evidence="4" id="KW-0479">Metal-binding</keyword>
<dbReference type="SUPFAM" id="SSF54928">
    <property type="entry name" value="RNA-binding domain, RBD"/>
    <property type="match status" value="1"/>
</dbReference>
<dbReference type="CDD" id="cd12257">
    <property type="entry name" value="RRM1_RBM26_like"/>
    <property type="match status" value="1"/>
</dbReference>
<feature type="region of interest" description="Disordered" evidence="5">
    <location>
        <begin position="578"/>
        <end position="597"/>
    </location>
</feature>
<feature type="region of interest" description="Disordered" evidence="5">
    <location>
        <begin position="85"/>
        <end position="192"/>
    </location>
</feature>
<feature type="region of interest" description="Disordered" evidence="5">
    <location>
        <begin position="728"/>
        <end position="776"/>
    </location>
</feature>
<dbReference type="InterPro" id="IPR035979">
    <property type="entry name" value="RBD_domain_sf"/>
</dbReference>
<feature type="compositionally biased region" description="Polar residues" evidence="5">
    <location>
        <begin position="308"/>
        <end position="320"/>
    </location>
</feature>
<dbReference type="PROSITE" id="PS50102">
    <property type="entry name" value="RRM"/>
    <property type="match status" value="1"/>
</dbReference>
<feature type="compositionally biased region" description="Polar residues" evidence="5">
    <location>
        <begin position="349"/>
        <end position="360"/>
    </location>
</feature>
<feature type="zinc finger region" description="C3H1-type" evidence="4">
    <location>
        <begin position="196"/>
        <end position="220"/>
    </location>
</feature>
<dbReference type="InterPro" id="IPR012677">
    <property type="entry name" value="Nucleotide-bd_a/b_plait_sf"/>
</dbReference>
<dbReference type="EMBL" id="NBII01000002">
    <property type="protein sequence ID" value="PAV22310.1"/>
    <property type="molecule type" value="Genomic_DNA"/>
</dbReference>
<keyword evidence="9" id="KW-1185">Reference proteome</keyword>
<keyword evidence="4" id="KW-0862">Zinc</keyword>
<evidence type="ECO:0000259" key="6">
    <source>
        <dbReference type="PROSITE" id="PS50102"/>
    </source>
</evidence>
<dbReference type="InterPro" id="IPR000571">
    <property type="entry name" value="Znf_CCCH"/>
</dbReference>
<dbReference type="GO" id="GO:0003723">
    <property type="term" value="F:RNA binding"/>
    <property type="evidence" value="ECO:0007669"/>
    <property type="project" value="UniProtKB-UniRule"/>
</dbReference>
<dbReference type="FunCoup" id="A0A286URU3">
    <property type="interactions" value="587"/>
</dbReference>
<feature type="compositionally biased region" description="Low complexity" evidence="5">
    <location>
        <begin position="149"/>
        <end position="163"/>
    </location>
</feature>
<feature type="compositionally biased region" description="Low complexity" evidence="5">
    <location>
        <begin position="615"/>
        <end position="632"/>
    </location>
</feature>
<organism evidence="8 9">
    <name type="scientific">Pyrrhoderma noxium</name>
    <dbReference type="NCBI Taxonomy" id="2282107"/>
    <lineage>
        <taxon>Eukaryota</taxon>
        <taxon>Fungi</taxon>
        <taxon>Dikarya</taxon>
        <taxon>Basidiomycota</taxon>
        <taxon>Agaricomycotina</taxon>
        <taxon>Agaricomycetes</taxon>
        <taxon>Hymenochaetales</taxon>
        <taxon>Hymenochaetaceae</taxon>
        <taxon>Pyrrhoderma</taxon>
    </lineage>
</organism>
<evidence type="ECO:0000256" key="4">
    <source>
        <dbReference type="PROSITE-ProRule" id="PRU00723"/>
    </source>
</evidence>
<dbReference type="Gene3D" id="3.30.70.330">
    <property type="match status" value="1"/>
</dbReference>
<feature type="region of interest" description="Disordered" evidence="5">
    <location>
        <begin position="539"/>
        <end position="569"/>
    </location>
</feature>